<organism evidence="1 2">
    <name type="scientific">Peronosclerospora sorghi</name>
    <dbReference type="NCBI Taxonomy" id="230839"/>
    <lineage>
        <taxon>Eukaryota</taxon>
        <taxon>Sar</taxon>
        <taxon>Stramenopiles</taxon>
        <taxon>Oomycota</taxon>
        <taxon>Peronosporomycetes</taxon>
        <taxon>Peronosporales</taxon>
        <taxon>Peronosporaceae</taxon>
        <taxon>Peronosclerospora</taxon>
    </lineage>
</organism>
<reference evidence="1 2" key="1">
    <citation type="journal article" date="2022" name="bioRxiv">
        <title>The genome of the oomycete Peronosclerospora sorghi, a cosmopolitan pathogen of maize and sorghum, is inflated with dispersed pseudogenes.</title>
        <authorList>
            <person name="Fletcher K."/>
            <person name="Martin F."/>
            <person name="Isakeit T."/>
            <person name="Cavanaugh K."/>
            <person name="Magill C."/>
            <person name="Michelmore R."/>
        </authorList>
    </citation>
    <scope>NUCLEOTIDE SEQUENCE [LARGE SCALE GENOMIC DNA]</scope>
    <source>
        <strain evidence="1">P6</strain>
    </source>
</reference>
<evidence type="ECO:0000313" key="1">
    <source>
        <dbReference type="EMBL" id="KAI9917730.1"/>
    </source>
</evidence>
<keyword evidence="2" id="KW-1185">Reference proteome</keyword>
<protein>
    <submittedName>
        <fullName evidence="1">Uncharacterized protein</fullName>
    </submittedName>
</protein>
<name>A0ACC0WGF0_9STRA</name>
<dbReference type="Proteomes" id="UP001163321">
    <property type="component" value="Chromosome 13"/>
</dbReference>
<sequence>MPTLCPGARPDAIAPRSDNPFPSLERAYAGCLGGFLTDANRFYLRITADGVVHGEIRRHQYGATFRGKKRKRREEIVIAHMNGTATFVPTRSSSTIDCDPQGAEYCCTFQVMKRLHHVDRHTLSCHVHVPVAPDVPAVGTWQQVSTSATIGKDSTFLKHLFQWEPLSRHQDDAARGLASSLYPLRPGTYEFRGFTTNHRRSRPRTGRRVRPLASVQDPCLVTLELLPDGTLRGTSREVVQPQVCDLRGSWEEDRVTYALEYRVREAVGHFRYSGAIRMKEEGESGKQRMVTRPDATGTSQREVLSGKWYNVDRGHAEGYAGGRGDFELELVRTDFTPLSVRTDRELVSLHPLQEQPPPRDAIFAFTSGDYELSGCATDADGYEYAFDLTLQLHPGGKLVGESKERIFRQTSVVYGQWGPTQMVYMQHYVVHEEVGVYMYTADLIHDGAAVQGTWVNTEPEAAPASSEHGTFALIVVHATRRWSPCSHVHYPARFRAGVLTTLLTSARGKTLPGVLWMHVFAFCDETWFTPSRKHHVQ</sequence>
<accession>A0ACC0WGF0</accession>
<proteinExistence type="predicted"/>
<dbReference type="EMBL" id="CM047592">
    <property type="protein sequence ID" value="KAI9917730.1"/>
    <property type="molecule type" value="Genomic_DNA"/>
</dbReference>
<comment type="caution">
    <text evidence="1">The sequence shown here is derived from an EMBL/GenBank/DDBJ whole genome shotgun (WGS) entry which is preliminary data.</text>
</comment>
<evidence type="ECO:0000313" key="2">
    <source>
        <dbReference type="Proteomes" id="UP001163321"/>
    </source>
</evidence>
<gene>
    <name evidence="1" type="ORF">PsorP6_013223</name>
</gene>